<proteinExistence type="predicted"/>
<comment type="caution">
    <text evidence="1">The sequence shown here is derived from an EMBL/GenBank/DDBJ whole genome shotgun (WGS) entry which is preliminary data.</text>
</comment>
<sequence>MSILAITLTAAATMAPVHTVEHEQNGKAYTVSYVAHVDSSARQIGIAPAGRRGMKRCEVSGLVTIERRITDSASGKAISAMLPGSSEVSYTRAGRCVALDAMHADLVAKSSADLDEQLALTAQEDRPHVAATISAARSLAAR</sequence>
<evidence type="ECO:0000313" key="1">
    <source>
        <dbReference type="EMBL" id="MCJ1959377.1"/>
    </source>
</evidence>
<dbReference type="RefSeq" id="WP_243796573.1">
    <property type="nucleotide sequence ID" value="NZ_JALHAT010000002.1"/>
</dbReference>
<dbReference type="Proteomes" id="UP001162802">
    <property type="component" value="Unassembled WGS sequence"/>
</dbReference>
<dbReference type="EMBL" id="JALHAT010000002">
    <property type="protein sequence ID" value="MCJ1959377.1"/>
    <property type="molecule type" value="Genomic_DNA"/>
</dbReference>
<gene>
    <name evidence="1" type="ORF">MTR65_01610</name>
</gene>
<protein>
    <submittedName>
        <fullName evidence="1">Uncharacterized protein</fullName>
    </submittedName>
</protein>
<reference evidence="1" key="1">
    <citation type="submission" date="2022-03" db="EMBL/GenBank/DDBJ databases">
        <title>Identification of a novel bacterium isolated from mangrove sediments.</title>
        <authorList>
            <person name="Pan X."/>
        </authorList>
    </citation>
    <scope>NUCLEOTIDE SEQUENCE</scope>
    <source>
        <strain evidence="1">B2637</strain>
    </source>
</reference>
<evidence type="ECO:0000313" key="2">
    <source>
        <dbReference type="Proteomes" id="UP001162802"/>
    </source>
</evidence>
<accession>A0ABT0A877</accession>
<organism evidence="1 2">
    <name type="scientific">Novosphingobium mangrovi</name>
    <name type="common">ex Hu et al. 2023</name>
    <dbReference type="NCBI Taxonomy" id="2930094"/>
    <lineage>
        <taxon>Bacteria</taxon>
        <taxon>Pseudomonadati</taxon>
        <taxon>Pseudomonadota</taxon>
        <taxon>Alphaproteobacteria</taxon>
        <taxon>Sphingomonadales</taxon>
        <taxon>Sphingomonadaceae</taxon>
        <taxon>Novosphingobium</taxon>
    </lineage>
</organism>
<name>A0ABT0A877_9SPHN</name>
<keyword evidence="2" id="KW-1185">Reference proteome</keyword>